<comment type="caution">
    <text evidence="4">The sequence shown here is derived from an EMBL/GenBank/DDBJ whole genome shotgun (WGS) entry which is preliminary data.</text>
</comment>
<dbReference type="InterPro" id="IPR014722">
    <property type="entry name" value="Rib_uL2_dom2"/>
</dbReference>
<feature type="domain" description="Elongation factor P C-terminal" evidence="2">
    <location>
        <begin position="171"/>
        <end position="223"/>
    </location>
</feature>
<evidence type="ECO:0000259" key="2">
    <source>
        <dbReference type="SMART" id="SM00841"/>
    </source>
</evidence>
<sequence length="225" mass="25156">MLSNIGKFIAARANYAQQYKRAAYGAFQRRHYKLSVSSVKKGQIVQYQNGPWRVLARDHSAAGRGGAVIKVELENIITQAKVTERFKSGSSVEILNLQHENYQFLYEDAGSIHLLEPETFEEIEMKAENCEGGLTMAGMLEEGMPISVSFLTTPEEGRQPIGFKLPPKHTFEVQSVRARAGQAKGTVYQSATLSNGAKIDVPEFVKEGDRILVDLENMKYVKREL</sequence>
<dbReference type="Gene3D" id="2.30.30.30">
    <property type="match status" value="1"/>
</dbReference>
<dbReference type="PANTHER" id="PTHR30053">
    <property type="entry name" value="ELONGATION FACTOR P"/>
    <property type="match status" value="1"/>
</dbReference>
<dbReference type="GO" id="GO:0043043">
    <property type="term" value="P:peptide biosynthetic process"/>
    <property type="evidence" value="ECO:0007669"/>
    <property type="project" value="InterPro"/>
</dbReference>
<dbReference type="InterPro" id="IPR013185">
    <property type="entry name" value="Transl_elong_KOW-like"/>
</dbReference>
<dbReference type="SUPFAM" id="SSF50104">
    <property type="entry name" value="Translation proteins SH3-like domain"/>
    <property type="match status" value="1"/>
</dbReference>
<evidence type="ECO:0000256" key="1">
    <source>
        <dbReference type="ARBA" id="ARBA00009479"/>
    </source>
</evidence>
<proteinExistence type="inferred from homology"/>
<reference evidence="4" key="1">
    <citation type="submission" date="2020-01" db="EMBL/GenBank/DDBJ databases">
        <title>Genome Sequencing of Three Apophysomyces-Like Fungal Strains Confirms a Novel Fungal Genus in the Mucoromycota with divergent Burkholderia-like Endosymbiotic Bacteria.</title>
        <authorList>
            <person name="Stajich J.E."/>
            <person name="Macias A.M."/>
            <person name="Carter-House D."/>
            <person name="Lovett B."/>
            <person name="Kasson L.R."/>
            <person name="Berry K."/>
            <person name="Grigoriev I."/>
            <person name="Chang Y."/>
            <person name="Spatafora J."/>
            <person name="Kasson M.T."/>
        </authorList>
    </citation>
    <scope>NUCLEOTIDE SEQUENCE</scope>
    <source>
        <strain evidence="4">NRRL A-21654</strain>
    </source>
</reference>
<dbReference type="InterPro" id="IPR008991">
    <property type="entry name" value="Translation_prot_SH3-like_sf"/>
</dbReference>
<dbReference type="SUPFAM" id="SSF50249">
    <property type="entry name" value="Nucleic acid-binding proteins"/>
    <property type="match status" value="2"/>
</dbReference>
<organism evidence="4 5">
    <name type="scientific">Apophysomyces ossiformis</name>
    <dbReference type="NCBI Taxonomy" id="679940"/>
    <lineage>
        <taxon>Eukaryota</taxon>
        <taxon>Fungi</taxon>
        <taxon>Fungi incertae sedis</taxon>
        <taxon>Mucoromycota</taxon>
        <taxon>Mucoromycotina</taxon>
        <taxon>Mucoromycetes</taxon>
        <taxon>Mucorales</taxon>
        <taxon>Mucorineae</taxon>
        <taxon>Mucoraceae</taxon>
        <taxon>Apophysomyces</taxon>
    </lineage>
</organism>
<dbReference type="SMART" id="SM00841">
    <property type="entry name" value="Elong-fact-P_C"/>
    <property type="match status" value="1"/>
</dbReference>
<dbReference type="Pfam" id="PF09285">
    <property type="entry name" value="Elong-fact-P_C"/>
    <property type="match status" value="1"/>
</dbReference>
<dbReference type="Gene3D" id="2.40.50.140">
    <property type="entry name" value="Nucleic acid-binding proteins"/>
    <property type="match status" value="2"/>
</dbReference>
<protein>
    <recommendedName>
        <fullName evidence="6">Elongation factor P</fullName>
    </recommendedName>
</protein>
<evidence type="ECO:0008006" key="6">
    <source>
        <dbReference type="Google" id="ProtNLM"/>
    </source>
</evidence>
<name>A0A8H7EPE5_9FUNG</name>
<feature type="domain" description="Translation elongation factor P/YeiP central" evidence="3">
    <location>
        <begin position="99"/>
        <end position="161"/>
    </location>
</feature>
<dbReference type="InterPro" id="IPR001059">
    <property type="entry name" value="Transl_elong_P/YeiP_cen"/>
</dbReference>
<dbReference type="PANTHER" id="PTHR30053:SF14">
    <property type="entry name" value="TRANSLATION ELONGATION FACTOR KOW-LIKE DOMAIN-CONTAINING PROTEIN"/>
    <property type="match status" value="1"/>
</dbReference>
<evidence type="ECO:0000313" key="5">
    <source>
        <dbReference type="Proteomes" id="UP000605846"/>
    </source>
</evidence>
<dbReference type="OrthoDB" id="7025426at2759"/>
<dbReference type="GO" id="GO:0003746">
    <property type="term" value="F:translation elongation factor activity"/>
    <property type="evidence" value="ECO:0007669"/>
    <property type="project" value="InterPro"/>
</dbReference>
<dbReference type="InterPro" id="IPR020599">
    <property type="entry name" value="Transl_elong_fac_P/YeiP"/>
</dbReference>
<dbReference type="PIRSF" id="PIRSF005901">
    <property type="entry name" value="EF-P"/>
    <property type="match status" value="1"/>
</dbReference>
<dbReference type="InterPro" id="IPR015365">
    <property type="entry name" value="Elong-fact-P_C"/>
</dbReference>
<keyword evidence="5" id="KW-1185">Reference proteome</keyword>
<dbReference type="EMBL" id="JABAYA010000065">
    <property type="protein sequence ID" value="KAF7727084.1"/>
    <property type="molecule type" value="Genomic_DNA"/>
</dbReference>
<dbReference type="Pfam" id="PF08207">
    <property type="entry name" value="EFP_N"/>
    <property type="match status" value="1"/>
</dbReference>
<gene>
    <name evidence="4" type="ORF">EC973_008047</name>
</gene>
<dbReference type="Pfam" id="PF01132">
    <property type="entry name" value="EFP"/>
    <property type="match status" value="1"/>
</dbReference>
<comment type="similarity">
    <text evidence="1">Belongs to the elongation factor P family.</text>
</comment>
<dbReference type="AlphaFoldDB" id="A0A8H7EPE5"/>
<dbReference type="SMART" id="SM01185">
    <property type="entry name" value="EFP"/>
    <property type="match status" value="1"/>
</dbReference>
<dbReference type="Proteomes" id="UP000605846">
    <property type="component" value="Unassembled WGS sequence"/>
</dbReference>
<evidence type="ECO:0000259" key="3">
    <source>
        <dbReference type="SMART" id="SM01185"/>
    </source>
</evidence>
<dbReference type="GO" id="GO:0005737">
    <property type="term" value="C:cytoplasm"/>
    <property type="evidence" value="ECO:0007669"/>
    <property type="project" value="InterPro"/>
</dbReference>
<accession>A0A8H7EPE5</accession>
<evidence type="ECO:0000313" key="4">
    <source>
        <dbReference type="EMBL" id="KAF7727084.1"/>
    </source>
</evidence>
<dbReference type="InterPro" id="IPR012340">
    <property type="entry name" value="NA-bd_OB-fold"/>
</dbReference>